<dbReference type="PANTHER" id="PTHR24339">
    <property type="entry name" value="HOMEOBOX PROTEIN EMX-RELATED"/>
    <property type="match status" value="1"/>
</dbReference>
<evidence type="ECO:0000256" key="6">
    <source>
        <dbReference type="RuleBase" id="RU000682"/>
    </source>
</evidence>
<dbReference type="PRINTS" id="PR00031">
    <property type="entry name" value="HTHREPRESSR"/>
</dbReference>
<dbReference type="InterPro" id="IPR000047">
    <property type="entry name" value="HTH_motif"/>
</dbReference>
<dbReference type="AlphaFoldDB" id="A0A0M3IF06"/>
<proteinExistence type="predicted"/>
<evidence type="ECO:0000256" key="5">
    <source>
        <dbReference type="PROSITE-ProRule" id="PRU00108"/>
    </source>
</evidence>
<dbReference type="InterPro" id="IPR017970">
    <property type="entry name" value="Homeobox_CS"/>
</dbReference>
<keyword evidence="3 5" id="KW-0371">Homeobox</keyword>
<dbReference type="Pfam" id="PF00046">
    <property type="entry name" value="Homeodomain"/>
    <property type="match status" value="1"/>
</dbReference>
<evidence type="ECO:0000256" key="1">
    <source>
        <dbReference type="ARBA" id="ARBA00004123"/>
    </source>
</evidence>
<keyword evidence="4 5" id="KW-0539">Nucleus</keyword>
<feature type="DNA-binding region" description="Homeobox" evidence="5">
    <location>
        <begin position="229"/>
        <end position="288"/>
    </location>
</feature>
<evidence type="ECO:0000313" key="9">
    <source>
        <dbReference type="WBParaSite" id="ALUE_0001674701-mRNA-1"/>
    </source>
</evidence>
<dbReference type="Gene3D" id="1.10.10.60">
    <property type="entry name" value="Homeodomain-like"/>
    <property type="match status" value="1"/>
</dbReference>
<keyword evidence="8" id="KW-1185">Reference proteome</keyword>
<dbReference type="GO" id="GO:0000981">
    <property type="term" value="F:DNA-binding transcription factor activity, RNA polymerase II-specific"/>
    <property type="evidence" value="ECO:0007669"/>
    <property type="project" value="InterPro"/>
</dbReference>
<reference evidence="9" key="1">
    <citation type="submission" date="2017-02" db="UniProtKB">
        <authorList>
            <consortium name="WormBaseParasite"/>
        </authorList>
    </citation>
    <scope>IDENTIFICATION</scope>
</reference>
<comment type="subcellular location">
    <subcellularLocation>
        <location evidence="1 5 6">Nucleus</location>
    </subcellularLocation>
</comment>
<dbReference type="GO" id="GO:0030182">
    <property type="term" value="P:neuron differentiation"/>
    <property type="evidence" value="ECO:0007669"/>
    <property type="project" value="TreeGrafter"/>
</dbReference>
<sequence length="295" mass="32660">MCSVYNLHATHITLPAIFLSTLPQDSSRTSSQPTEATAIASAPPILPQPLLDPCGAFGTTHQLSLPVQLQQTQHSPDPATTSPNLLSDLIALKEPIKPPPTLSLLPSLECLLPTTFLPFEPQQSSMALFKPSLPVPSVTSKPSVAIAASVASSSADEGSSSWSSFRRLSAPSCLFAAVVPENRPQQTRRYSDFSINRLLRTQQSRRAPVTDPRGIMFRPCGHEERISNGRKQRTIYGASQTRVLERAFEEQQYMVGTEREMLAERLGLSEAQVRVWFQNRRSKWRKQVRANGYTH</sequence>
<dbReference type="PROSITE" id="PS00027">
    <property type="entry name" value="HOMEOBOX_1"/>
    <property type="match status" value="1"/>
</dbReference>
<evidence type="ECO:0000259" key="7">
    <source>
        <dbReference type="PROSITE" id="PS50071"/>
    </source>
</evidence>
<evidence type="ECO:0000256" key="3">
    <source>
        <dbReference type="ARBA" id="ARBA00023155"/>
    </source>
</evidence>
<dbReference type="Proteomes" id="UP000036681">
    <property type="component" value="Unplaced"/>
</dbReference>
<dbReference type="SMART" id="SM00389">
    <property type="entry name" value="HOX"/>
    <property type="match status" value="1"/>
</dbReference>
<dbReference type="PROSITE" id="PS50071">
    <property type="entry name" value="HOMEOBOX_2"/>
    <property type="match status" value="1"/>
</dbReference>
<dbReference type="CDD" id="cd00086">
    <property type="entry name" value="homeodomain"/>
    <property type="match status" value="1"/>
</dbReference>
<feature type="domain" description="Homeobox" evidence="7">
    <location>
        <begin position="227"/>
        <end position="287"/>
    </location>
</feature>
<dbReference type="InterPro" id="IPR001356">
    <property type="entry name" value="HD"/>
</dbReference>
<keyword evidence="2 5" id="KW-0238">DNA-binding</keyword>
<dbReference type="GO" id="GO:0005634">
    <property type="term" value="C:nucleus"/>
    <property type="evidence" value="ECO:0007669"/>
    <property type="project" value="UniProtKB-SubCell"/>
</dbReference>
<dbReference type="InterPro" id="IPR009057">
    <property type="entry name" value="Homeodomain-like_sf"/>
</dbReference>
<evidence type="ECO:0000256" key="2">
    <source>
        <dbReference type="ARBA" id="ARBA00023125"/>
    </source>
</evidence>
<dbReference type="WBParaSite" id="ALUE_0001674701-mRNA-1">
    <property type="protein sequence ID" value="ALUE_0001674701-mRNA-1"/>
    <property type="gene ID" value="ALUE_0001674701"/>
</dbReference>
<dbReference type="PANTHER" id="PTHR24339:SF67">
    <property type="entry name" value="GNOT1 HOMEODOMAIN PROTEIN-RELATED"/>
    <property type="match status" value="1"/>
</dbReference>
<evidence type="ECO:0000256" key="4">
    <source>
        <dbReference type="ARBA" id="ARBA00023242"/>
    </source>
</evidence>
<organism evidence="8 9">
    <name type="scientific">Ascaris lumbricoides</name>
    <name type="common">Giant roundworm</name>
    <dbReference type="NCBI Taxonomy" id="6252"/>
    <lineage>
        <taxon>Eukaryota</taxon>
        <taxon>Metazoa</taxon>
        <taxon>Ecdysozoa</taxon>
        <taxon>Nematoda</taxon>
        <taxon>Chromadorea</taxon>
        <taxon>Rhabditida</taxon>
        <taxon>Spirurina</taxon>
        <taxon>Ascaridomorpha</taxon>
        <taxon>Ascaridoidea</taxon>
        <taxon>Ascarididae</taxon>
        <taxon>Ascaris</taxon>
    </lineage>
</organism>
<dbReference type="SUPFAM" id="SSF46689">
    <property type="entry name" value="Homeodomain-like"/>
    <property type="match status" value="1"/>
</dbReference>
<evidence type="ECO:0000313" key="8">
    <source>
        <dbReference type="Proteomes" id="UP000036681"/>
    </source>
</evidence>
<accession>A0A0M3IF06</accession>
<protein>
    <submittedName>
        <fullName evidence="9">Homeobox domain-containing protein</fullName>
    </submittedName>
</protein>
<name>A0A0M3IF06_ASCLU</name>
<dbReference type="InterPro" id="IPR050877">
    <property type="entry name" value="EMX-VAX-Noto_Homeobox_TFs"/>
</dbReference>
<dbReference type="GO" id="GO:0007417">
    <property type="term" value="P:central nervous system development"/>
    <property type="evidence" value="ECO:0007669"/>
    <property type="project" value="TreeGrafter"/>
</dbReference>
<dbReference type="GO" id="GO:0000978">
    <property type="term" value="F:RNA polymerase II cis-regulatory region sequence-specific DNA binding"/>
    <property type="evidence" value="ECO:0007669"/>
    <property type="project" value="TreeGrafter"/>
</dbReference>